<evidence type="ECO:0000256" key="5">
    <source>
        <dbReference type="ARBA" id="ARBA00022989"/>
    </source>
</evidence>
<accession>A0A892ZCD8</accession>
<keyword evidence="6 8" id="KW-0472">Membrane</keyword>
<dbReference type="KEGG" id="ptes:JQU52_07845"/>
<dbReference type="PANTHER" id="PTHR30462">
    <property type="entry name" value="INTERMEMBRANE TRANSPORT PROTEIN PQIB-RELATED"/>
    <property type="match status" value="1"/>
</dbReference>
<evidence type="ECO:0000256" key="1">
    <source>
        <dbReference type="ARBA" id="ARBA00004533"/>
    </source>
</evidence>
<dbReference type="InterPro" id="IPR051800">
    <property type="entry name" value="PqiA-PqiB_transport"/>
</dbReference>
<evidence type="ECO:0000313" key="11">
    <source>
        <dbReference type="Proteomes" id="UP000653156"/>
    </source>
</evidence>
<keyword evidence="2" id="KW-1003">Cell membrane</keyword>
<evidence type="ECO:0000313" key="10">
    <source>
        <dbReference type="EMBL" id="QRQ80681.1"/>
    </source>
</evidence>
<feature type="transmembrane region" description="Helical" evidence="8">
    <location>
        <begin position="21"/>
        <end position="39"/>
    </location>
</feature>
<evidence type="ECO:0000256" key="3">
    <source>
        <dbReference type="ARBA" id="ARBA00022519"/>
    </source>
</evidence>
<keyword evidence="4 8" id="KW-0812">Transmembrane</keyword>
<evidence type="ECO:0000259" key="9">
    <source>
        <dbReference type="Pfam" id="PF02470"/>
    </source>
</evidence>
<proteinExistence type="predicted"/>
<dbReference type="NCBIfam" id="NF008070">
    <property type="entry name" value="PRK10807.1"/>
    <property type="match status" value="1"/>
</dbReference>
<evidence type="ECO:0000256" key="7">
    <source>
        <dbReference type="SAM" id="MobiDB-lite"/>
    </source>
</evidence>
<dbReference type="RefSeq" id="WP_230337967.1">
    <property type="nucleotide sequence ID" value="NZ_CP069798.1"/>
</dbReference>
<name>A0A892ZCD8_9NEIS</name>
<evidence type="ECO:0000256" key="6">
    <source>
        <dbReference type="ARBA" id="ARBA00023136"/>
    </source>
</evidence>
<keyword evidence="3" id="KW-0997">Cell inner membrane</keyword>
<evidence type="ECO:0000256" key="8">
    <source>
        <dbReference type="SAM" id="Phobius"/>
    </source>
</evidence>
<dbReference type="AlphaFoldDB" id="A0A892ZCD8"/>
<sequence>MKKNASANPSATVSQTSPFSSVVWLIPLLALITGAWLLIQHVRSTGPEITLYTDNAEGIEVNNTVIKVLNVTVGRVTSIKLRDDEKGVELTAQLSADVKDLMRQDTQFWIVKPRIDQSGITGLNTLVSGAYIAFTPGHSDKNADTFQLADLPPVTAIGQSGLRLRLQSHSDKMLGAGSPVLYGDINVGQVESANFNPRERVVYYQIYINSPNEELIGRDVHFWLQTGLKIEASGGGIKIDSAPLPALISGAIAFAAPAQGKGAAVDNNTEFTLYNSRSELDNLPSERALYYVAFFRQSVRGLAVGAPVEYKGLNIGTVAEVPYFERNDSHQLFANGWVPVRIRLEPARMEINASEQSHQVWQSQIQAAMNKGLVATLASGNLLTGNLYVELSDAPSSQAALRPQTLYRGDTVIGSRSGGLDALQNQLSDLLAKFNKLPLEQTIAELNGSLKELRTLLAQPQTRQLSQELNHTLRELQQTLQGVSPGSPLYSDVQSTLKNLDRTLQDAQPTLRTLKQQPNALIFSPGANDPIPKGVR</sequence>
<dbReference type="Pfam" id="PF02470">
    <property type="entry name" value="MlaD"/>
    <property type="match status" value="3"/>
</dbReference>
<feature type="domain" description="Mce/MlaD" evidence="9">
    <location>
        <begin position="46"/>
        <end position="137"/>
    </location>
</feature>
<dbReference type="Proteomes" id="UP000653156">
    <property type="component" value="Chromosome"/>
</dbReference>
<feature type="domain" description="Mce/MlaD" evidence="9">
    <location>
        <begin position="163"/>
        <end position="222"/>
    </location>
</feature>
<dbReference type="GO" id="GO:0005886">
    <property type="term" value="C:plasma membrane"/>
    <property type="evidence" value="ECO:0007669"/>
    <property type="project" value="UniProtKB-SubCell"/>
</dbReference>
<dbReference type="EMBL" id="CP069798">
    <property type="protein sequence ID" value="QRQ80681.1"/>
    <property type="molecule type" value="Genomic_DNA"/>
</dbReference>
<comment type="subcellular location">
    <subcellularLocation>
        <location evidence="1">Cell inner membrane</location>
    </subcellularLocation>
</comment>
<feature type="domain" description="Mce/MlaD" evidence="9">
    <location>
        <begin position="290"/>
        <end position="392"/>
    </location>
</feature>
<evidence type="ECO:0000256" key="4">
    <source>
        <dbReference type="ARBA" id="ARBA00022692"/>
    </source>
</evidence>
<evidence type="ECO:0000256" key="2">
    <source>
        <dbReference type="ARBA" id="ARBA00022475"/>
    </source>
</evidence>
<dbReference type="PANTHER" id="PTHR30462:SF2">
    <property type="entry name" value="INTERMEMBRANE TRANSPORT PROTEIN PQIB"/>
    <property type="match status" value="1"/>
</dbReference>
<protein>
    <submittedName>
        <fullName evidence="10">Intermembrane transport protein PqiB</fullName>
    </submittedName>
</protein>
<gene>
    <name evidence="10" type="primary">pqiB</name>
    <name evidence="10" type="ORF">JQU52_07845</name>
</gene>
<keyword evidence="5 8" id="KW-1133">Transmembrane helix</keyword>
<feature type="region of interest" description="Disordered" evidence="7">
    <location>
        <begin position="515"/>
        <end position="536"/>
    </location>
</feature>
<keyword evidence="11" id="KW-1185">Reference proteome</keyword>
<reference evidence="10" key="1">
    <citation type="submission" date="2021-02" db="EMBL/GenBank/DDBJ databases">
        <title>Neisseriaceae sp. 26B isolated from the cloaca of a Common Toad-headed Turtle (Mesoclemmys nasuta).</title>
        <authorList>
            <person name="Spergser J."/>
            <person name="Busse H.-J."/>
        </authorList>
    </citation>
    <scope>NUCLEOTIDE SEQUENCE</scope>
    <source>
        <strain evidence="10">26B</strain>
    </source>
</reference>
<organism evidence="10 11">
    <name type="scientific">Paralysiella testudinis</name>
    <dbReference type="NCBI Taxonomy" id="2809020"/>
    <lineage>
        <taxon>Bacteria</taxon>
        <taxon>Pseudomonadati</taxon>
        <taxon>Pseudomonadota</taxon>
        <taxon>Betaproteobacteria</taxon>
        <taxon>Neisseriales</taxon>
        <taxon>Neisseriaceae</taxon>
        <taxon>Paralysiella</taxon>
    </lineage>
</organism>
<dbReference type="InterPro" id="IPR003399">
    <property type="entry name" value="Mce/MlaD"/>
</dbReference>